<feature type="domain" description="DUF7330" evidence="2">
    <location>
        <begin position="69"/>
        <end position="243"/>
    </location>
</feature>
<sequence>MTILEKQGPSTASLSGESQEEIYDYGSEKAGYPGVESTLPPLPPSYADSMPSPSARASSSRAAGLISSNFVSISQSNDKVVGHWYIDTNLQPPESLLRPLADGQTERPNLYLHSNNGAIKAEVTLTGNTAQRASIEVSTWNGKVEVGVISRVNSQPFKLKATTRNGEVIITLPVDFVGPLKYHTKNGRIKFAEDLQLVTSVFTDGTAFVGDWQAAGFVDFAKWEGDEVEVETANGKIQFLYAEDLPRDPLKERRGSPPAPGAKLRKGGGFFGRR</sequence>
<feature type="compositionally biased region" description="Low complexity" evidence="1">
    <location>
        <begin position="47"/>
        <end position="57"/>
    </location>
</feature>
<name>A0A0C3BNW2_SERVB</name>
<dbReference type="EMBL" id="KN824277">
    <property type="protein sequence ID" value="KIM33784.1"/>
    <property type="molecule type" value="Genomic_DNA"/>
</dbReference>
<gene>
    <name evidence="3" type="ORF">M408DRAFT_302637</name>
</gene>
<feature type="region of interest" description="Disordered" evidence="1">
    <location>
        <begin position="248"/>
        <end position="274"/>
    </location>
</feature>
<reference evidence="4" key="2">
    <citation type="submission" date="2015-01" db="EMBL/GenBank/DDBJ databases">
        <title>Evolutionary Origins and Diversification of the Mycorrhizal Mutualists.</title>
        <authorList>
            <consortium name="DOE Joint Genome Institute"/>
            <consortium name="Mycorrhizal Genomics Consortium"/>
            <person name="Kohler A."/>
            <person name="Kuo A."/>
            <person name="Nagy L.G."/>
            <person name="Floudas D."/>
            <person name="Copeland A."/>
            <person name="Barry K.W."/>
            <person name="Cichocki N."/>
            <person name="Veneault-Fourrey C."/>
            <person name="LaButti K."/>
            <person name="Lindquist E.A."/>
            <person name="Lipzen A."/>
            <person name="Lundell T."/>
            <person name="Morin E."/>
            <person name="Murat C."/>
            <person name="Riley R."/>
            <person name="Ohm R."/>
            <person name="Sun H."/>
            <person name="Tunlid A."/>
            <person name="Henrissat B."/>
            <person name="Grigoriev I.V."/>
            <person name="Hibbett D.S."/>
            <person name="Martin F."/>
        </authorList>
    </citation>
    <scope>NUCLEOTIDE SEQUENCE [LARGE SCALE GENOMIC DNA]</scope>
    <source>
        <strain evidence="4">MAFF 305830</strain>
    </source>
</reference>
<evidence type="ECO:0000313" key="4">
    <source>
        <dbReference type="Proteomes" id="UP000054097"/>
    </source>
</evidence>
<dbReference type="OrthoDB" id="5289249at2759"/>
<proteinExistence type="predicted"/>
<dbReference type="Proteomes" id="UP000054097">
    <property type="component" value="Unassembled WGS sequence"/>
</dbReference>
<protein>
    <recommendedName>
        <fullName evidence="2">DUF7330 domain-containing protein</fullName>
    </recommendedName>
</protein>
<evidence type="ECO:0000259" key="2">
    <source>
        <dbReference type="Pfam" id="PF24016"/>
    </source>
</evidence>
<dbReference type="HOGENOM" id="CLU_070382_1_0_1"/>
<dbReference type="InterPro" id="IPR055754">
    <property type="entry name" value="DUF7330"/>
</dbReference>
<accession>A0A0C3BNW2</accession>
<evidence type="ECO:0000313" key="3">
    <source>
        <dbReference type="EMBL" id="KIM33784.1"/>
    </source>
</evidence>
<feature type="compositionally biased region" description="Polar residues" evidence="1">
    <location>
        <begin position="8"/>
        <end position="17"/>
    </location>
</feature>
<keyword evidence="4" id="KW-1185">Reference proteome</keyword>
<organism evidence="3 4">
    <name type="scientific">Serendipita vermifera MAFF 305830</name>
    <dbReference type="NCBI Taxonomy" id="933852"/>
    <lineage>
        <taxon>Eukaryota</taxon>
        <taxon>Fungi</taxon>
        <taxon>Dikarya</taxon>
        <taxon>Basidiomycota</taxon>
        <taxon>Agaricomycotina</taxon>
        <taxon>Agaricomycetes</taxon>
        <taxon>Sebacinales</taxon>
        <taxon>Serendipitaceae</taxon>
        <taxon>Serendipita</taxon>
    </lineage>
</organism>
<dbReference type="STRING" id="933852.A0A0C3BNW2"/>
<reference evidence="3 4" key="1">
    <citation type="submission" date="2014-04" db="EMBL/GenBank/DDBJ databases">
        <authorList>
            <consortium name="DOE Joint Genome Institute"/>
            <person name="Kuo A."/>
            <person name="Zuccaro A."/>
            <person name="Kohler A."/>
            <person name="Nagy L.G."/>
            <person name="Floudas D."/>
            <person name="Copeland A."/>
            <person name="Barry K.W."/>
            <person name="Cichocki N."/>
            <person name="Veneault-Fourrey C."/>
            <person name="LaButti K."/>
            <person name="Lindquist E.A."/>
            <person name="Lipzen A."/>
            <person name="Lundell T."/>
            <person name="Morin E."/>
            <person name="Murat C."/>
            <person name="Sun H."/>
            <person name="Tunlid A."/>
            <person name="Henrissat B."/>
            <person name="Grigoriev I.V."/>
            <person name="Hibbett D.S."/>
            <person name="Martin F."/>
            <person name="Nordberg H.P."/>
            <person name="Cantor M.N."/>
            <person name="Hua S.X."/>
        </authorList>
    </citation>
    <scope>NUCLEOTIDE SEQUENCE [LARGE SCALE GENOMIC DNA]</scope>
    <source>
        <strain evidence="3 4">MAFF 305830</strain>
    </source>
</reference>
<dbReference type="AlphaFoldDB" id="A0A0C3BNW2"/>
<dbReference type="Pfam" id="PF24016">
    <property type="entry name" value="DUF7330"/>
    <property type="match status" value="1"/>
</dbReference>
<feature type="region of interest" description="Disordered" evidence="1">
    <location>
        <begin position="1"/>
        <end position="57"/>
    </location>
</feature>
<evidence type="ECO:0000256" key="1">
    <source>
        <dbReference type="SAM" id="MobiDB-lite"/>
    </source>
</evidence>